<proteinExistence type="inferred from homology"/>
<keyword evidence="7" id="KW-0456">Lyase</keyword>
<evidence type="ECO:0000313" key="9">
    <source>
        <dbReference type="EMBL" id="ORX48435.1"/>
    </source>
</evidence>
<sequence length="343" mass="39387">MCGRTSNQVDIKEIETQLQCQCANPEKYKPKFNVAPTDFQPALVCDTKLNKSIKIMKWGFIPSWSNKNKNNDTKTIKAINARAESLLGQQQLFRRVKQNQRCVIVATGYYEWKKEENKKVPYYVSYKDGKLLKLAAVYDILKQEDGTELYTYAIVTTKCSESLSFLHPRMPVILNNDLDIMNWVNPRNGFNKVKDLMKSTELNDNLQCYRVSSDVNKVENQSSDLIVEVKEENVEKKPENKSITDFFGKKSDEEVKKVDTDVKKEENEVKEEEDAKENDVKMEEVKEEEKPTPKPTPKSKPKPKATKGKQNNVKKPAASTNKSAGQKRKMMNKNTNAKKAKTQ</sequence>
<reference evidence="9 10" key="1">
    <citation type="submission" date="2016-08" db="EMBL/GenBank/DDBJ databases">
        <title>Genomes of anaerobic fungi encode conserved fungal cellulosomes for biomass hydrolysis.</title>
        <authorList>
            <consortium name="DOE Joint Genome Institute"/>
            <person name="Haitjema C.H."/>
            <person name="Gilmore S.P."/>
            <person name="Henske J.K."/>
            <person name="Solomon K.V."/>
            <person name="De Groot R."/>
            <person name="Kuo A."/>
            <person name="Mondo S.J."/>
            <person name="Salamov A.A."/>
            <person name="Labutti K."/>
            <person name="Zhao Z."/>
            <person name="Chiniquy J."/>
            <person name="Barry K."/>
            <person name="Brewer H.M."/>
            <person name="Purvine S.O."/>
            <person name="Wright A.T."/>
            <person name="Boxma B."/>
            <person name="Van Alen T."/>
            <person name="Hackstein J.H."/>
            <person name="Baker S.E."/>
            <person name="Grigoriev I.V."/>
            <person name="O'Malley M.A."/>
        </authorList>
    </citation>
    <scope>NUCLEOTIDE SEQUENCE [LARGE SCALE GENOMIC DNA]</scope>
    <source>
        <strain evidence="10">finn</strain>
    </source>
</reference>
<evidence type="ECO:0000256" key="3">
    <source>
        <dbReference type="ARBA" id="ARBA00022763"/>
    </source>
</evidence>
<keyword evidence="5" id="KW-0190">Covalent protein-DNA linkage</keyword>
<evidence type="ECO:0000313" key="10">
    <source>
        <dbReference type="Proteomes" id="UP000193719"/>
    </source>
</evidence>
<dbReference type="Pfam" id="PF02586">
    <property type="entry name" value="SRAP"/>
    <property type="match status" value="1"/>
</dbReference>
<organism evidence="9 10">
    <name type="scientific">Piromyces finnis</name>
    <dbReference type="NCBI Taxonomy" id="1754191"/>
    <lineage>
        <taxon>Eukaryota</taxon>
        <taxon>Fungi</taxon>
        <taxon>Fungi incertae sedis</taxon>
        <taxon>Chytridiomycota</taxon>
        <taxon>Chytridiomycota incertae sedis</taxon>
        <taxon>Neocallimastigomycetes</taxon>
        <taxon>Neocallimastigales</taxon>
        <taxon>Neocallimastigaceae</taxon>
        <taxon>Piromyces</taxon>
    </lineage>
</organism>
<dbReference type="AlphaFoldDB" id="A0A1Y1V8H2"/>
<feature type="compositionally biased region" description="Basic and acidic residues" evidence="8">
    <location>
        <begin position="277"/>
        <end position="292"/>
    </location>
</feature>
<dbReference type="Proteomes" id="UP000193719">
    <property type="component" value="Unassembled WGS sequence"/>
</dbReference>
<dbReference type="OrthoDB" id="2111841at2759"/>
<evidence type="ECO:0000256" key="4">
    <source>
        <dbReference type="ARBA" id="ARBA00022801"/>
    </source>
</evidence>
<accession>A0A1Y1V8H2</accession>
<dbReference type="GO" id="GO:0003697">
    <property type="term" value="F:single-stranded DNA binding"/>
    <property type="evidence" value="ECO:0007669"/>
    <property type="project" value="InterPro"/>
</dbReference>
<evidence type="ECO:0000256" key="7">
    <source>
        <dbReference type="ARBA" id="ARBA00023239"/>
    </source>
</evidence>
<evidence type="ECO:0000256" key="8">
    <source>
        <dbReference type="SAM" id="MobiDB-lite"/>
    </source>
</evidence>
<dbReference type="InterPro" id="IPR036590">
    <property type="entry name" value="SRAP-like"/>
</dbReference>
<feature type="compositionally biased region" description="Polar residues" evidence="8">
    <location>
        <begin position="310"/>
        <end position="324"/>
    </location>
</feature>
<dbReference type="SUPFAM" id="SSF143081">
    <property type="entry name" value="BB1717-like"/>
    <property type="match status" value="1"/>
</dbReference>
<reference evidence="9 10" key="2">
    <citation type="submission" date="2016-08" db="EMBL/GenBank/DDBJ databases">
        <title>Pervasive Adenine N6-methylation of Active Genes in Fungi.</title>
        <authorList>
            <consortium name="DOE Joint Genome Institute"/>
            <person name="Mondo S.J."/>
            <person name="Dannebaum R.O."/>
            <person name="Kuo R.C."/>
            <person name="Labutti K."/>
            <person name="Haridas S."/>
            <person name="Kuo A."/>
            <person name="Salamov A."/>
            <person name="Ahrendt S.R."/>
            <person name="Lipzen A."/>
            <person name="Sullivan W."/>
            <person name="Andreopoulos W.B."/>
            <person name="Clum A."/>
            <person name="Lindquist E."/>
            <person name="Daum C."/>
            <person name="Ramamoorthy G.K."/>
            <person name="Gryganskyi A."/>
            <person name="Culley D."/>
            <person name="Magnuson J.K."/>
            <person name="James T.Y."/>
            <person name="O'Malley M.A."/>
            <person name="Stajich J.E."/>
            <person name="Spatafora J.W."/>
            <person name="Visel A."/>
            <person name="Grigoriev I.V."/>
        </authorList>
    </citation>
    <scope>NUCLEOTIDE SEQUENCE [LARGE SCALE GENOMIC DNA]</scope>
    <source>
        <strain evidence="10">finn</strain>
    </source>
</reference>
<dbReference type="STRING" id="1754191.A0A1Y1V8H2"/>
<dbReference type="Gene3D" id="3.90.1680.10">
    <property type="entry name" value="SOS response associated peptidase-like"/>
    <property type="match status" value="1"/>
</dbReference>
<keyword evidence="2" id="KW-0645">Protease</keyword>
<evidence type="ECO:0000256" key="2">
    <source>
        <dbReference type="ARBA" id="ARBA00022670"/>
    </source>
</evidence>
<dbReference type="PANTHER" id="PTHR13604">
    <property type="entry name" value="DC12-RELATED"/>
    <property type="match status" value="1"/>
</dbReference>
<keyword evidence="3" id="KW-0227">DNA damage</keyword>
<protein>
    <submittedName>
        <fullName evidence="9">DUF159-domain-containing protein</fullName>
    </submittedName>
</protein>
<feature type="region of interest" description="Disordered" evidence="8">
    <location>
        <begin position="261"/>
        <end position="343"/>
    </location>
</feature>
<dbReference type="GO" id="GO:0016829">
    <property type="term" value="F:lyase activity"/>
    <property type="evidence" value="ECO:0007669"/>
    <property type="project" value="UniProtKB-KW"/>
</dbReference>
<evidence type="ECO:0000256" key="1">
    <source>
        <dbReference type="ARBA" id="ARBA00008136"/>
    </source>
</evidence>
<dbReference type="EMBL" id="MCFH01000027">
    <property type="protein sequence ID" value="ORX48435.1"/>
    <property type="molecule type" value="Genomic_DNA"/>
</dbReference>
<feature type="compositionally biased region" description="Basic residues" evidence="8">
    <location>
        <begin position="325"/>
        <end position="343"/>
    </location>
</feature>
<comment type="similarity">
    <text evidence="1">Belongs to the SOS response-associated peptidase family.</text>
</comment>
<feature type="compositionally biased region" description="Basic residues" evidence="8">
    <location>
        <begin position="297"/>
        <end position="307"/>
    </location>
</feature>
<keyword evidence="4" id="KW-0378">Hydrolase</keyword>
<dbReference type="GO" id="GO:0008233">
    <property type="term" value="F:peptidase activity"/>
    <property type="evidence" value="ECO:0007669"/>
    <property type="project" value="UniProtKB-KW"/>
</dbReference>
<name>A0A1Y1V8H2_9FUNG</name>
<evidence type="ECO:0000256" key="5">
    <source>
        <dbReference type="ARBA" id="ARBA00023124"/>
    </source>
</evidence>
<keyword evidence="10" id="KW-1185">Reference proteome</keyword>
<dbReference type="GO" id="GO:0106300">
    <property type="term" value="P:protein-DNA covalent cross-linking repair"/>
    <property type="evidence" value="ECO:0007669"/>
    <property type="project" value="InterPro"/>
</dbReference>
<dbReference type="GO" id="GO:0006508">
    <property type="term" value="P:proteolysis"/>
    <property type="evidence" value="ECO:0007669"/>
    <property type="project" value="UniProtKB-KW"/>
</dbReference>
<dbReference type="PANTHER" id="PTHR13604:SF0">
    <property type="entry name" value="ABASIC SITE PROCESSING PROTEIN HMCES"/>
    <property type="match status" value="1"/>
</dbReference>
<comment type="caution">
    <text evidence="9">The sequence shown here is derived from an EMBL/GenBank/DDBJ whole genome shotgun (WGS) entry which is preliminary data.</text>
</comment>
<keyword evidence="6" id="KW-0238">DNA-binding</keyword>
<gene>
    <name evidence="9" type="ORF">BCR36DRAFT_329495</name>
</gene>
<evidence type="ECO:0000256" key="6">
    <source>
        <dbReference type="ARBA" id="ARBA00023125"/>
    </source>
</evidence>
<dbReference type="InterPro" id="IPR003738">
    <property type="entry name" value="SRAP"/>
</dbReference>